<dbReference type="RefSeq" id="WP_272140623.1">
    <property type="nucleotide sequence ID" value="NZ_JAQLOI010000003.1"/>
</dbReference>
<feature type="transmembrane region" description="Helical" evidence="1">
    <location>
        <begin position="45"/>
        <end position="62"/>
    </location>
</feature>
<organism evidence="2 3">
    <name type="scientific">Vibrio algarum</name>
    <dbReference type="NCBI Taxonomy" id="3020714"/>
    <lineage>
        <taxon>Bacteria</taxon>
        <taxon>Pseudomonadati</taxon>
        <taxon>Pseudomonadota</taxon>
        <taxon>Gammaproteobacteria</taxon>
        <taxon>Vibrionales</taxon>
        <taxon>Vibrionaceae</taxon>
        <taxon>Vibrio</taxon>
    </lineage>
</organism>
<reference evidence="2 3" key="1">
    <citation type="submission" date="2023-01" db="EMBL/GenBank/DDBJ databases">
        <title>Vibrio sp. KJ40-1 sp.nov, isolated from marine algae.</title>
        <authorList>
            <person name="Butt M."/>
            <person name="Kim J.M.J."/>
            <person name="Jeon C.O.C."/>
        </authorList>
    </citation>
    <scope>NUCLEOTIDE SEQUENCE [LARGE SCALE GENOMIC DNA]</scope>
    <source>
        <strain evidence="2 3">KJ40-1</strain>
    </source>
</reference>
<feature type="transmembrane region" description="Helical" evidence="1">
    <location>
        <begin position="20"/>
        <end position="39"/>
    </location>
</feature>
<feature type="transmembrane region" description="Helical" evidence="1">
    <location>
        <begin position="74"/>
        <end position="96"/>
    </location>
</feature>
<keyword evidence="1" id="KW-0812">Transmembrane</keyword>
<dbReference type="Proteomes" id="UP001210678">
    <property type="component" value="Unassembled WGS sequence"/>
</dbReference>
<accession>A0ABT4YX92</accession>
<gene>
    <name evidence="2" type="ORF">PGX00_22060</name>
</gene>
<evidence type="ECO:0000256" key="1">
    <source>
        <dbReference type="SAM" id="Phobius"/>
    </source>
</evidence>
<evidence type="ECO:0000313" key="2">
    <source>
        <dbReference type="EMBL" id="MDB1126206.1"/>
    </source>
</evidence>
<dbReference type="EMBL" id="JAQLOI010000003">
    <property type="protein sequence ID" value="MDB1126206.1"/>
    <property type="molecule type" value="Genomic_DNA"/>
</dbReference>
<keyword evidence="3" id="KW-1185">Reference proteome</keyword>
<proteinExistence type="predicted"/>
<evidence type="ECO:0000313" key="3">
    <source>
        <dbReference type="Proteomes" id="UP001210678"/>
    </source>
</evidence>
<name>A0ABT4YX92_9VIBR</name>
<keyword evidence="1" id="KW-0472">Membrane</keyword>
<protein>
    <submittedName>
        <fullName evidence="2">Uncharacterized protein</fullName>
    </submittedName>
</protein>
<sequence length="100" mass="11666">MADPHIKSEMDWLDHLTVIIYRLGFTFCFPVIALLPWAIDYRIENLVFICAIMCASSLHIYMKPFRLLLQMATWIGLIFVLLGFPEIGMGGIYYPWRPLL</sequence>
<keyword evidence="1" id="KW-1133">Transmembrane helix</keyword>
<comment type="caution">
    <text evidence="2">The sequence shown here is derived from an EMBL/GenBank/DDBJ whole genome shotgun (WGS) entry which is preliminary data.</text>
</comment>